<keyword evidence="2" id="KW-0472">Membrane</keyword>
<dbReference type="PANTHER" id="PTHR45138">
    <property type="entry name" value="REGULATORY COMPONENTS OF SENSORY TRANSDUCTION SYSTEM"/>
    <property type="match status" value="1"/>
</dbReference>
<keyword evidence="5" id="KW-1185">Reference proteome</keyword>
<dbReference type="InterPro" id="IPR029787">
    <property type="entry name" value="Nucleotide_cyclase"/>
</dbReference>
<dbReference type="InterPro" id="IPR043128">
    <property type="entry name" value="Rev_trsase/Diguanyl_cyclase"/>
</dbReference>
<reference evidence="4 5" key="1">
    <citation type="submission" date="2022-11" db="EMBL/GenBank/DDBJ databases">
        <title>Brucella sp. YY2X, whole genome shotgun sequencing project.</title>
        <authorList>
            <person name="Yang Y."/>
        </authorList>
    </citation>
    <scope>NUCLEOTIDE SEQUENCE [LARGE SCALE GENOMIC DNA]</scope>
    <source>
        <strain evidence="4 5">YY2X</strain>
    </source>
</reference>
<dbReference type="EMBL" id="JAPHAV010000005">
    <property type="protein sequence ID" value="MCX2697603.1"/>
    <property type="molecule type" value="Genomic_DNA"/>
</dbReference>
<organism evidence="4 5">
    <name type="scientific">Ochrobactrum chromiisoli</name>
    <dbReference type="NCBI Taxonomy" id="2993941"/>
    <lineage>
        <taxon>Bacteria</taxon>
        <taxon>Pseudomonadati</taxon>
        <taxon>Pseudomonadota</taxon>
        <taxon>Alphaproteobacteria</taxon>
        <taxon>Hyphomicrobiales</taxon>
        <taxon>Brucellaceae</taxon>
        <taxon>Brucella/Ochrobactrum group</taxon>
        <taxon>Ochrobactrum</taxon>
    </lineage>
</organism>
<protein>
    <recommendedName>
        <fullName evidence="1">diguanylate cyclase</fullName>
        <ecNumber evidence="1">2.7.7.65</ecNumber>
    </recommendedName>
</protein>
<feature type="transmembrane region" description="Helical" evidence="2">
    <location>
        <begin position="39"/>
        <end position="57"/>
    </location>
</feature>
<feature type="transmembrane region" description="Helical" evidence="2">
    <location>
        <begin position="121"/>
        <end position="141"/>
    </location>
</feature>
<dbReference type="SUPFAM" id="SSF55073">
    <property type="entry name" value="Nucleotide cyclase"/>
    <property type="match status" value="1"/>
</dbReference>
<feature type="transmembrane region" description="Helical" evidence="2">
    <location>
        <begin position="97"/>
        <end position="115"/>
    </location>
</feature>
<comment type="caution">
    <text evidence="4">The sequence shown here is derived from an EMBL/GenBank/DDBJ whole genome shotgun (WGS) entry which is preliminary data.</text>
</comment>
<dbReference type="NCBIfam" id="TIGR00254">
    <property type="entry name" value="GGDEF"/>
    <property type="match status" value="1"/>
</dbReference>
<feature type="transmembrane region" description="Helical" evidence="2">
    <location>
        <begin position="153"/>
        <end position="174"/>
    </location>
</feature>
<dbReference type="EC" id="2.7.7.65" evidence="1"/>
<evidence type="ECO:0000259" key="3">
    <source>
        <dbReference type="PROSITE" id="PS50887"/>
    </source>
</evidence>
<dbReference type="SMART" id="SM00267">
    <property type="entry name" value="GGDEF"/>
    <property type="match status" value="1"/>
</dbReference>
<evidence type="ECO:0000256" key="2">
    <source>
        <dbReference type="SAM" id="Phobius"/>
    </source>
</evidence>
<dbReference type="PROSITE" id="PS50887">
    <property type="entry name" value="GGDEF"/>
    <property type="match status" value="1"/>
</dbReference>
<dbReference type="Pfam" id="PF00990">
    <property type="entry name" value="GGDEF"/>
    <property type="match status" value="1"/>
</dbReference>
<gene>
    <name evidence="4" type="ORF">OPR82_12610</name>
</gene>
<dbReference type="Gene3D" id="3.30.70.270">
    <property type="match status" value="1"/>
</dbReference>
<dbReference type="Proteomes" id="UP001301216">
    <property type="component" value="Unassembled WGS sequence"/>
</dbReference>
<proteinExistence type="predicted"/>
<dbReference type="RefSeq" id="WP_265985154.1">
    <property type="nucleotide sequence ID" value="NZ_JAPHAV010000005.1"/>
</dbReference>
<dbReference type="CDD" id="cd01949">
    <property type="entry name" value="GGDEF"/>
    <property type="match status" value="1"/>
</dbReference>
<feature type="transmembrane region" description="Helical" evidence="2">
    <location>
        <begin position="186"/>
        <end position="211"/>
    </location>
</feature>
<dbReference type="InterPro" id="IPR000160">
    <property type="entry name" value="GGDEF_dom"/>
</dbReference>
<keyword evidence="2" id="KW-0812">Transmembrane</keyword>
<dbReference type="InterPro" id="IPR050469">
    <property type="entry name" value="Diguanylate_Cyclase"/>
</dbReference>
<name>A0ABT3QPQ8_9HYPH</name>
<evidence type="ECO:0000313" key="5">
    <source>
        <dbReference type="Proteomes" id="UP001301216"/>
    </source>
</evidence>
<feature type="domain" description="GGDEF" evidence="3">
    <location>
        <begin position="250"/>
        <end position="384"/>
    </location>
</feature>
<accession>A0ABT3QPQ8</accession>
<feature type="transmembrane region" description="Helical" evidence="2">
    <location>
        <begin position="12"/>
        <end position="32"/>
    </location>
</feature>
<sequence length="385" mass="42983">MSAIMELNQQTLFTINALWLVVFAIAFAFAGLERRDRYYWLYMVTSNIIFAVAFFIFSKEIGGSTADVFFPNLLLFVGLCFRWIAIREFFHHSTSLVKMTLLPLAAIFTFISWPLLGNSTVFGIINLLISIQILAIIWSIATEREVLKSKWGLIASYAVLIISSFLRALQGWFFEPSMESLLPADIFLQLNLIAAAIHIGASGAFSLLIAYERSMNNLREIALRDPLTGLLNRWSIETVANPGAGKTYSGLVSVIMIDIDYFKRINDTYGHAVGDAALKHCAELIKDTFSNDNLLARVGGEEFMILAPGQSSISSEQQCKELRKKLAEDPFRHRGRAVPFTISIGICSGHVNTRAEFDVIWNSADKALYDAKSSGRDVTRIAEPL</sequence>
<evidence type="ECO:0000256" key="1">
    <source>
        <dbReference type="ARBA" id="ARBA00012528"/>
    </source>
</evidence>
<keyword evidence="2" id="KW-1133">Transmembrane helix</keyword>
<feature type="transmembrane region" description="Helical" evidence="2">
    <location>
        <begin position="69"/>
        <end position="85"/>
    </location>
</feature>
<dbReference type="PANTHER" id="PTHR45138:SF24">
    <property type="entry name" value="DIGUANYLATE CYCLASE DGCC-RELATED"/>
    <property type="match status" value="1"/>
</dbReference>
<evidence type="ECO:0000313" key="4">
    <source>
        <dbReference type="EMBL" id="MCX2697603.1"/>
    </source>
</evidence>